<dbReference type="Gene3D" id="1.10.20.10">
    <property type="entry name" value="Histone, subunit A"/>
    <property type="match status" value="1"/>
</dbReference>
<dbReference type="PANTHER" id="PTHR11064">
    <property type="entry name" value="CCAAT-BINDING TRANSCRIPTION FACTOR-RELATED"/>
    <property type="match status" value="1"/>
</dbReference>
<keyword evidence="2" id="KW-0805">Transcription regulation</keyword>
<dbReference type="GO" id="GO:0001228">
    <property type="term" value="F:DNA-binding transcription activator activity, RNA polymerase II-specific"/>
    <property type="evidence" value="ECO:0007669"/>
    <property type="project" value="InterPro"/>
</dbReference>
<dbReference type="Pfam" id="PF00808">
    <property type="entry name" value="CBFD_NFYB_HMF"/>
    <property type="match status" value="1"/>
</dbReference>
<feature type="domain" description="Transcription factor CBF/NF-Y/archaeal histone" evidence="4">
    <location>
        <begin position="24"/>
        <end position="87"/>
    </location>
</feature>
<dbReference type="GeneID" id="109708707"/>
<evidence type="ECO:0000256" key="3">
    <source>
        <dbReference type="ARBA" id="ARBA00023163"/>
    </source>
</evidence>
<dbReference type="Proteomes" id="UP000515123">
    <property type="component" value="Linkage group 4"/>
</dbReference>
<evidence type="ECO:0000256" key="2">
    <source>
        <dbReference type="ARBA" id="ARBA00023015"/>
    </source>
</evidence>
<dbReference type="InterPro" id="IPR027113">
    <property type="entry name" value="Transc_fact_NFYB/HAP3"/>
</dbReference>
<dbReference type="PANTHER" id="PTHR11064:SF149">
    <property type="entry name" value="OS01G0935100 PROTEIN"/>
    <property type="match status" value="1"/>
</dbReference>
<accession>A0A6P5ERG8</accession>
<evidence type="ECO:0000313" key="6">
    <source>
        <dbReference type="RefSeq" id="XP_020086112.1"/>
    </source>
</evidence>
<dbReference type="AlphaFoldDB" id="A0A6P5ERG8"/>
<dbReference type="PRINTS" id="PR00615">
    <property type="entry name" value="CCAATSUBUNTA"/>
</dbReference>
<reference evidence="5" key="1">
    <citation type="journal article" date="2015" name="Nat. Genet.">
        <title>The pineapple genome and the evolution of CAM photosynthesis.</title>
        <authorList>
            <person name="Ming R."/>
            <person name="VanBuren R."/>
            <person name="Wai C.M."/>
            <person name="Tang H."/>
            <person name="Schatz M.C."/>
            <person name="Bowers J.E."/>
            <person name="Lyons E."/>
            <person name="Wang M.L."/>
            <person name="Chen J."/>
            <person name="Biggers E."/>
            <person name="Zhang J."/>
            <person name="Huang L."/>
            <person name="Zhang L."/>
            <person name="Miao W."/>
            <person name="Zhang J."/>
            <person name="Ye Z."/>
            <person name="Miao C."/>
            <person name="Lin Z."/>
            <person name="Wang H."/>
            <person name="Zhou H."/>
            <person name="Yim W.C."/>
            <person name="Priest H.D."/>
            <person name="Zheng C."/>
            <person name="Woodhouse M."/>
            <person name="Edger P.P."/>
            <person name="Guyot R."/>
            <person name="Guo H.B."/>
            <person name="Guo H."/>
            <person name="Zheng G."/>
            <person name="Singh R."/>
            <person name="Sharma A."/>
            <person name="Min X."/>
            <person name="Zheng Y."/>
            <person name="Lee H."/>
            <person name="Gurtowski J."/>
            <person name="Sedlazeck F.J."/>
            <person name="Harkess A."/>
            <person name="McKain M.R."/>
            <person name="Liao Z."/>
            <person name="Fang J."/>
            <person name="Liu J."/>
            <person name="Zhang X."/>
            <person name="Zhang Q."/>
            <person name="Hu W."/>
            <person name="Qin Y."/>
            <person name="Wang K."/>
            <person name="Chen L.Y."/>
            <person name="Shirley N."/>
            <person name="Lin Y.R."/>
            <person name="Liu L.Y."/>
            <person name="Hernandez A.G."/>
            <person name="Wright C.L."/>
            <person name="Bulone V."/>
            <person name="Tuskan G.A."/>
            <person name="Heath K."/>
            <person name="Zee F."/>
            <person name="Moore P.H."/>
            <person name="Sunkar R."/>
            <person name="Leebens-Mack J.H."/>
            <person name="Mockler T."/>
            <person name="Bennetzen J.L."/>
            <person name="Freeling M."/>
            <person name="Sankoff D."/>
            <person name="Paterson A.H."/>
            <person name="Zhu X."/>
            <person name="Yang X."/>
            <person name="Smith J.A."/>
            <person name="Cushman J.C."/>
            <person name="Paull R.E."/>
            <person name="Yu Q."/>
        </authorList>
    </citation>
    <scope>NUCLEOTIDE SEQUENCE [LARGE SCALE GENOMIC DNA]</scope>
    <source>
        <strain evidence="5">cv. F153</strain>
    </source>
</reference>
<gene>
    <name evidence="6" type="primary">LOC109708707</name>
</gene>
<dbReference type="InterPro" id="IPR003958">
    <property type="entry name" value="CBFA_NFYB_domain"/>
</dbReference>
<evidence type="ECO:0000256" key="1">
    <source>
        <dbReference type="ARBA" id="ARBA00009053"/>
    </source>
</evidence>
<evidence type="ECO:0000259" key="4">
    <source>
        <dbReference type="Pfam" id="PF00808"/>
    </source>
</evidence>
<reference evidence="6" key="2">
    <citation type="submission" date="2025-08" db="UniProtKB">
        <authorList>
            <consortium name="RefSeq"/>
        </authorList>
    </citation>
    <scope>IDENTIFICATION</scope>
    <source>
        <tissue evidence="6">Leaf</tissue>
    </source>
</reference>
<dbReference type="SUPFAM" id="SSF47113">
    <property type="entry name" value="Histone-fold"/>
    <property type="match status" value="1"/>
</dbReference>
<dbReference type="GO" id="GO:0000978">
    <property type="term" value="F:RNA polymerase II cis-regulatory region sequence-specific DNA binding"/>
    <property type="evidence" value="ECO:0007669"/>
    <property type="project" value="TreeGrafter"/>
</dbReference>
<keyword evidence="3" id="KW-0804">Transcription</keyword>
<sequence>MDKNIVGAQNFSREEHSDVQGHLLPIANVGRIMKQALPPNAKISQRAKETMQECASEFINFITGEASDRCLKEKRKTINGEDICYAMKALGLDEYADVISRYLHKYRASEERATSLKQKKGIQIGVRDELSNFSSDQSGSTARPLARSLDINDPAKTSMFL</sequence>
<dbReference type="GO" id="GO:0046982">
    <property type="term" value="F:protein heterodimerization activity"/>
    <property type="evidence" value="ECO:0007669"/>
    <property type="project" value="InterPro"/>
</dbReference>
<comment type="similarity">
    <text evidence="1">Belongs to the NFYB/HAP3 subunit family.</text>
</comment>
<dbReference type="GO" id="GO:0016602">
    <property type="term" value="C:CCAAT-binding factor complex"/>
    <property type="evidence" value="ECO:0007669"/>
    <property type="project" value="InterPro"/>
</dbReference>
<proteinExistence type="inferred from homology"/>
<organism evidence="5 6">
    <name type="scientific">Ananas comosus</name>
    <name type="common">Pineapple</name>
    <name type="synonym">Ananas ananas</name>
    <dbReference type="NCBI Taxonomy" id="4615"/>
    <lineage>
        <taxon>Eukaryota</taxon>
        <taxon>Viridiplantae</taxon>
        <taxon>Streptophyta</taxon>
        <taxon>Embryophyta</taxon>
        <taxon>Tracheophyta</taxon>
        <taxon>Spermatophyta</taxon>
        <taxon>Magnoliopsida</taxon>
        <taxon>Liliopsida</taxon>
        <taxon>Poales</taxon>
        <taxon>Bromeliaceae</taxon>
        <taxon>Bromelioideae</taxon>
        <taxon>Ananas</taxon>
    </lineage>
</organism>
<name>A0A6P5ERG8_ANACO</name>
<keyword evidence="5" id="KW-1185">Reference proteome</keyword>
<dbReference type="OrthoDB" id="386949at2759"/>
<dbReference type="CDD" id="cd22907">
    <property type="entry name" value="HFD_NFYB"/>
    <property type="match status" value="1"/>
</dbReference>
<dbReference type="InterPro" id="IPR009072">
    <property type="entry name" value="Histone-fold"/>
</dbReference>
<protein>
    <submittedName>
        <fullName evidence="6">Transcriptional activator hap3-like</fullName>
    </submittedName>
</protein>
<dbReference type="RefSeq" id="XP_020086112.1">
    <property type="nucleotide sequence ID" value="XM_020230523.1"/>
</dbReference>
<evidence type="ECO:0000313" key="5">
    <source>
        <dbReference type="Proteomes" id="UP000515123"/>
    </source>
</evidence>